<name>A0AC34QZ73_9BILA</name>
<dbReference type="Proteomes" id="UP000887576">
    <property type="component" value="Unplaced"/>
</dbReference>
<evidence type="ECO:0000313" key="1">
    <source>
        <dbReference type="Proteomes" id="UP000887576"/>
    </source>
</evidence>
<organism evidence="1 2">
    <name type="scientific">Panagrolaimus sp. JU765</name>
    <dbReference type="NCBI Taxonomy" id="591449"/>
    <lineage>
        <taxon>Eukaryota</taxon>
        <taxon>Metazoa</taxon>
        <taxon>Ecdysozoa</taxon>
        <taxon>Nematoda</taxon>
        <taxon>Chromadorea</taxon>
        <taxon>Rhabditida</taxon>
        <taxon>Tylenchina</taxon>
        <taxon>Panagrolaimomorpha</taxon>
        <taxon>Panagrolaimoidea</taxon>
        <taxon>Panagrolaimidae</taxon>
        <taxon>Panagrolaimus</taxon>
    </lineage>
</organism>
<evidence type="ECO:0000313" key="2">
    <source>
        <dbReference type="WBParaSite" id="JU765_v2.g20503.t1"/>
    </source>
</evidence>
<protein>
    <submittedName>
        <fullName evidence="2">Uncharacterized protein</fullName>
    </submittedName>
</protein>
<sequence length="627" mass="69878">MQSHAAAMAKKASKTSLASTLSEGDVPEEFGEITHQRRPSLESTHSMPPIISGTIGQNFTQAAALASQPRHERYAAHLPIRQTSLDGRQSTTSQDSNNSVGVLDTASKQLDQMIDQARYKHHQHRSKFKEAIDYLDQIFEDLKKEVEPTTPANVQTTQKNMPIPNEKKIEPNPTIPQKNVTNSKSVFQKQVQQPQIQIPTQTTNVPIVRLRKPSDLIRQQQQQQQQQPIRSMNSNQNGQTKTTTTGPINIIKPLPIQQPIRIAQPSTSMPKNNQNFGPKPFPKLETTSDVEISETIVLPQKQNSEKMDFTRQWLSGDIKSWVEKPLEAVNTGDLTSPNDSDDRSIGSCSAEVAAINAADRRKKRKDNQEINKTTTKSNGIVEPTLHKVPSHEFISSLQKAQNDRAGSQLALHNDLQKLSRQILHSRNLNRSGAFQQYPQRGSTSSLFDGQVNGNSSRYQQPIQDPVLAIDALVAELELNTEQERGKRLSFPQIVDGSTKSENANYRGGIQRPVPNRIGLQNEKINGGSIDRGLRRLQQQQKSNLDEMANMLTNVAGDLTTNKSTQSPQKILTNSQIRPTPRKFAIKSENGKLDLSPFETINSEKIAPSRVGAIQQIFENKKNNNGSK</sequence>
<dbReference type="WBParaSite" id="JU765_v2.g20503.t1">
    <property type="protein sequence ID" value="JU765_v2.g20503.t1"/>
    <property type="gene ID" value="JU765_v2.g20503"/>
</dbReference>
<accession>A0AC34QZ73</accession>
<proteinExistence type="predicted"/>
<reference evidence="2" key="1">
    <citation type="submission" date="2022-11" db="UniProtKB">
        <authorList>
            <consortium name="WormBaseParasite"/>
        </authorList>
    </citation>
    <scope>IDENTIFICATION</scope>
</reference>